<dbReference type="EMBL" id="SRPR01000016">
    <property type="protein sequence ID" value="KAG5966896.1"/>
    <property type="molecule type" value="Genomic_DNA"/>
</dbReference>
<organism evidence="9 12">
    <name type="scientific">Claviceps arundinis</name>
    <dbReference type="NCBI Taxonomy" id="1623583"/>
    <lineage>
        <taxon>Eukaryota</taxon>
        <taxon>Fungi</taxon>
        <taxon>Dikarya</taxon>
        <taxon>Ascomycota</taxon>
        <taxon>Pezizomycotina</taxon>
        <taxon>Sordariomycetes</taxon>
        <taxon>Hypocreomycetidae</taxon>
        <taxon>Hypocreales</taxon>
        <taxon>Clavicipitaceae</taxon>
        <taxon>Claviceps</taxon>
    </lineage>
</organism>
<evidence type="ECO:0000313" key="11">
    <source>
        <dbReference type="Proteomes" id="UP000742024"/>
    </source>
</evidence>
<proteinExistence type="inferred from homology"/>
<keyword evidence="6 8" id="KW-0472">Membrane</keyword>
<dbReference type="PANTHER" id="PTHR15301:SF3">
    <property type="entry name" value="PROTEIN NSG1-RELATED"/>
    <property type="match status" value="1"/>
</dbReference>
<evidence type="ECO:0000256" key="4">
    <source>
        <dbReference type="ARBA" id="ARBA00022824"/>
    </source>
</evidence>
<gene>
    <name evidence="9" type="ORF">E4U56_001585</name>
    <name evidence="10" type="ORF">E4U57_001599</name>
</gene>
<feature type="transmembrane region" description="Helical" evidence="8">
    <location>
        <begin position="278"/>
        <end position="297"/>
    </location>
</feature>
<keyword evidence="11" id="KW-1185">Reference proteome</keyword>
<accession>A0A9P7MR20</accession>
<evidence type="ECO:0000256" key="6">
    <source>
        <dbReference type="ARBA" id="ARBA00023136"/>
    </source>
</evidence>
<name>A0A9P7MR20_9HYPO</name>
<evidence type="ECO:0000313" key="9">
    <source>
        <dbReference type="EMBL" id="KAG5965778.1"/>
    </source>
</evidence>
<dbReference type="GO" id="GO:0005789">
    <property type="term" value="C:endoplasmic reticulum membrane"/>
    <property type="evidence" value="ECO:0007669"/>
    <property type="project" value="UniProtKB-SubCell"/>
</dbReference>
<feature type="transmembrane region" description="Helical" evidence="8">
    <location>
        <begin position="162"/>
        <end position="184"/>
    </location>
</feature>
<comment type="similarity">
    <text evidence="2">Belongs to the INSIG family.</text>
</comment>
<feature type="region of interest" description="Disordered" evidence="7">
    <location>
        <begin position="1"/>
        <end position="71"/>
    </location>
</feature>
<evidence type="ECO:0000256" key="5">
    <source>
        <dbReference type="ARBA" id="ARBA00022989"/>
    </source>
</evidence>
<dbReference type="Proteomes" id="UP000784919">
    <property type="component" value="Unassembled WGS sequence"/>
</dbReference>
<dbReference type="OrthoDB" id="205546at2759"/>
<keyword evidence="5 8" id="KW-1133">Transmembrane helix</keyword>
<evidence type="ECO:0000256" key="1">
    <source>
        <dbReference type="ARBA" id="ARBA00004477"/>
    </source>
</evidence>
<dbReference type="InterPro" id="IPR025929">
    <property type="entry name" value="INSIG_fam"/>
</dbReference>
<sequence length="391" mass="42233">MDGDGPPILRPIPRRPFPLYQTNATLEDDYTNSSDTPPAPSPPSGFDLSSPHFLNTNLDRTDSTPSLTRPTSLLNLTSSTLMGIYSEAASRTLDSPGEYERSETPWGTGARTPRRRPSIDDATYELMYQRSHPAKPITYLGSSRPAEDAAPSPSLARNALSLLLRGVLLCVLGLGYGVIVTRLHSEHNHLPRLLDDSIMKPGSDWRYLGFWGAGGVVLGSLLPWFDTLWATAFDGGSEKVAEDGARDAAPGTDWALVMRAVGAFVGILFAIRKLAWASTLQVSAALALVNPLLWWLIDRSKPGFVLSAAVGLTGSAVLLSVNVDVVGAPHVQNSSSDLEDEPFVLLGLAGHEAVETAMYMLSVLFCSCLCFGNIGRRLAWNQCRGRWGGIR</sequence>
<dbReference type="AlphaFoldDB" id="A0A9P7MR20"/>
<dbReference type="Pfam" id="PF07281">
    <property type="entry name" value="INSIG"/>
    <property type="match status" value="1"/>
</dbReference>
<keyword evidence="3 8" id="KW-0812">Transmembrane</keyword>
<reference evidence="9 11" key="1">
    <citation type="journal article" date="2020" name="bioRxiv">
        <title>Whole genome comparisons of ergot fungi reveals the divergence and evolution of species within the genus Claviceps are the result of varying mechanisms driving genome evolution and host range expansion.</title>
        <authorList>
            <person name="Wyka S.A."/>
            <person name="Mondo S.J."/>
            <person name="Liu M."/>
            <person name="Dettman J."/>
            <person name="Nalam V."/>
            <person name="Broders K.D."/>
        </authorList>
    </citation>
    <scope>NUCLEOTIDE SEQUENCE</scope>
    <source>
        <strain evidence="9">CCC 1102</strain>
        <strain evidence="10 11">LM583</strain>
    </source>
</reference>
<evidence type="ECO:0000256" key="8">
    <source>
        <dbReference type="SAM" id="Phobius"/>
    </source>
</evidence>
<evidence type="ECO:0000313" key="10">
    <source>
        <dbReference type="EMBL" id="KAG5966896.1"/>
    </source>
</evidence>
<evidence type="ECO:0000256" key="2">
    <source>
        <dbReference type="ARBA" id="ARBA00007475"/>
    </source>
</evidence>
<dbReference type="EMBL" id="SRPS01000145">
    <property type="protein sequence ID" value="KAG5965778.1"/>
    <property type="molecule type" value="Genomic_DNA"/>
</dbReference>
<evidence type="ECO:0000313" key="12">
    <source>
        <dbReference type="Proteomes" id="UP000784919"/>
    </source>
</evidence>
<dbReference type="GO" id="GO:0016126">
    <property type="term" value="P:sterol biosynthetic process"/>
    <property type="evidence" value="ECO:0007669"/>
    <property type="project" value="TreeGrafter"/>
</dbReference>
<evidence type="ECO:0000256" key="3">
    <source>
        <dbReference type="ARBA" id="ARBA00022692"/>
    </source>
</evidence>
<evidence type="ECO:0008006" key="13">
    <source>
        <dbReference type="Google" id="ProtNLM"/>
    </source>
</evidence>
<comment type="caution">
    <text evidence="9">The sequence shown here is derived from an EMBL/GenBank/DDBJ whole genome shotgun (WGS) entry which is preliminary data.</text>
</comment>
<dbReference type="PANTHER" id="PTHR15301">
    <property type="entry name" value="INSULIN-INDUCED GENE 1"/>
    <property type="match status" value="1"/>
</dbReference>
<feature type="transmembrane region" description="Helical" evidence="8">
    <location>
        <begin position="356"/>
        <end position="374"/>
    </location>
</feature>
<dbReference type="Proteomes" id="UP000742024">
    <property type="component" value="Unassembled WGS sequence"/>
</dbReference>
<keyword evidence="4" id="KW-0256">Endoplasmic reticulum</keyword>
<feature type="transmembrane region" description="Helical" evidence="8">
    <location>
        <begin position="205"/>
        <end position="225"/>
    </location>
</feature>
<evidence type="ECO:0000256" key="7">
    <source>
        <dbReference type="SAM" id="MobiDB-lite"/>
    </source>
</evidence>
<comment type="subcellular location">
    <subcellularLocation>
        <location evidence="1">Endoplasmic reticulum membrane</location>
        <topology evidence="1">Multi-pass membrane protein</topology>
    </subcellularLocation>
</comment>
<feature type="region of interest" description="Disordered" evidence="7">
    <location>
        <begin position="92"/>
        <end position="118"/>
    </location>
</feature>
<protein>
    <recommendedName>
        <fullName evidence="13">INSIG domain-containing protein</fullName>
    </recommendedName>
</protein>